<proteinExistence type="predicted"/>
<dbReference type="AlphaFoldDB" id="A0A3S5BP63"/>
<gene>
    <name evidence="1" type="ORF">PXEA_LOCUS26308</name>
</gene>
<dbReference type="Proteomes" id="UP000784294">
    <property type="component" value="Unassembled WGS sequence"/>
</dbReference>
<comment type="caution">
    <text evidence="1">The sequence shown here is derived from an EMBL/GenBank/DDBJ whole genome shotgun (WGS) entry which is preliminary data.</text>
</comment>
<dbReference type="EMBL" id="CAAALY010244782">
    <property type="protein sequence ID" value="VEL32868.1"/>
    <property type="molecule type" value="Genomic_DNA"/>
</dbReference>
<reference evidence="1" key="1">
    <citation type="submission" date="2018-11" db="EMBL/GenBank/DDBJ databases">
        <authorList>
            <consortium name="Pathogen Informatics"/>
        </authorList>
    </citation>
    <scope>NUCLEOTIDE SEQUENCE</scope>
</reference>
<keyword evidence="2" id="KW-1185">Reference proteome</keyword>
<organism evidence="1 2">
    <name type="scientific">Protopolystoma xenopodis</name>
    <dbReference type="NCBI Taxonomy" id="117903"/>
    <lineage>
        <taxon>Eukaryota</taxon>
        <taxon>Metazoa</taxon>
        <taxon>Spiralia</taxon>
        <taxon>Lophotrochozoa</taxon>
        <taxon>Platyhelminthes</taxon>
        <taxon>Monogenea</taxon>
        <taxon>Polyopisthocotylea</taxon>
        <taxon>Polystomatidea</taxon>
        <taxon>Polystomatidae</taxon>
        <taxon>Protopolystoma</taxon>
    </lineage>
</organism>
<accession>A0A3S5BP63</accession>
<protein>
    <submittedName>
        <fullName evidence="1">Uncharacterized protein</fullName>
    </submittedName>
</protein>
<name>A0A3S5BP63_9PLAT</name>
<evidence type="ECO:0000313" key="1">
    <source>
        <dbReference type="EMBL" id="VEL32868.1"/>
    </source>
</evidence>
<sequence>MGKKAICLSVTGEMPLFCNCTKHEIGYVLDRSTLRARARQLGVAMAIFCDKLPSSKRSINELIPTVCGTSDRLASVEVNFSVPDTRKHASVGLSVSSTRQCDAKSSVSCRSYSSDEEFQLKEVASLSCQEAVEAQLRASASFRDGMFSRRFVKF</sequence>
<evidence type="ECO:0000313" key="2">
    <source>
        <dbReference type="Proteomes" id="UP000784294"/>
    </source>
</evidence>